<dbReference type="RefSeq" id="WP_227701398.1">
    <property type="nucleotide sequence ID" value="NZ_JAJEPV010000082.1"/>
</dbReference>
<dbReference type="AlphaFoldDB" id="A0AAE3D886"/>
<dbReference type="InterPro" id="IPR038056">
    <property type="entry name" value="YjbR-like_sf"/>
</dbReference>
<dbReference type="PANTHER" id="PTHR35145">
    <property type="entry name" value="CYTOPLASMIC PROTEIN-RELATED"/>
    <property type="match status" value="1"/>
</dbReference>
<gene>
    <name evidence="1" type="ORF">LKD75_17725</name>
</gene>
<accession>A0AAE3D886</accession>
<dbReference type="Gene3D" id="3.90.1150.30">
    <property type="match status" value="1"/>
</dbReference>
<comment type="caution">
    <text evidence="1">The sequence shown here is derived from an EMBL/GenBank/DDBJ whole genome shotgun (WGS) entry which is preliminary data.</text>
</comment>
<organism evidence="1 2">
    <name type="scientific">Waltera acetigignens</name>
    <dbReference type="NCBI Taxonomy" id="2981769"/>
    <lineage>
        <taxon>Bacteria</taxon>
        <taxon>Bacillati</taxon>
        <taxon>Bacillota</taxon>
        <taxon>Clostridia</taxon>
        <taxon>Lachnospirales</taxon>
        <taxon>Lachnospiraceae</taxon>
        <taxon>Waltera</taxon>
    </lineage>
</organism>
<evidence type="ECO:0000313" key="1">
    <source>
        <dbReference type="EMBL" id="MCC2121393.1"/>
    </source>
</evidence>
<keyword evidence="2" id="KW-1185">Reference proteome</keyword>
<dbReference type="PANTHER" id="PTHR35145:SF1">
    <property type="entry name" value="CYTOPLASMIC PROTEIN"/>
    <property type="match status" value="1"/>
</dbReference>
<evidence type="ECO:0000313" key="2">
    <source>
        <dbReference type="Proteomes" id="UP001197795"/>
    </source>
</evidence>
<name>A0AAE3D886_9FIRM</name>
<dbReference type="Proteomes" id="UP001197795">
    <property type="component" value="Unassembled WGS sequence"/>
</dbReference>
<dbReference type="GO" id="GO:0003677">
    <property type="term" value="F:DNA binding"/>
    <property type="evidence" value="ECO:0007669"/>
    <property type="project" value="UniProtKB-KW"/>
</dbReference>
<dbReference type="EMBL" id="JAJEPV010000082">
    <property type="protein sequence ID" value="MCC2121393.1"/>
    <property type="molecule type" value="Genomic_DNA"/>
</dbReference>
<proteinExistence type="predicted"/>
<protein>
    <submittedName>
        <fullName evidence="1">MmcQ/YjbR family DNA-binding protein</fullName>
    </submittedName>
</protein>
<dbReference type="InterPro" id="IPR007351">
    <property type="entry name" value="YjbR"/>
</dbReference>
<reference evidence="1 2" key="1">
    <citation type="submission" date="2021-10" db="EMBL/GenBank/DDBJ databases">
        <title>Anaerobic single-cell dispensing facilitates the cultivation of human gut bacteria.</title>
        <authorList>
            <person name="Afrizal A."/>
        </authorList>
    </citation>
    <scope>NUCLEOTIDE SEQUENCE [LARGE SCALE GENOMIC DNA]</scope>
    <source>
        <strain evidence="1 2">CLA-AA-H273</strain>
    </source>
</reference>
<dbReference type="SUPFAM" id="SSF142906">
    <property type="entry name" value="YjbR-like"/>
    <property type="match status" value="1"/>
</dbReference>
<sequence length="100" mass="11911">MYRDTIFQYVKKQYGTIPEYLWNDLPDSAILRNDNGKWYAVFMNLEGFKIGLDTKDRVDIMVVKCKPDMISVMTHMKGFLPGYYMDKSNWMTILLQQRIL</sequence>
<keyword evidence="1" id="KW-0238">DNA-binding</keyword>